<dbReference type="EMBL" id="CAJVCH010188459">
    <property type="protein sequence ID" value="CAG7730061.1"/>
    <property type="molecule type" value="Genomic_DNA"/>
</dbReference>
<organism evidence="3 4">
    <name type="scientific">Allacma fusca</name>
    <dbReference type="NCBI Taxonomy" id="39272"/>
    <lineage>
        <taxon>Eukaryota</taxon>
        <taxon>Metazoa</taxon>
        <taxon>Ecdysozoa</taxon>
        <taxon>Arthropoda</taxon>
        <taxon>Hexapoda</taxon>
        <taxon>Collembola</taxon>
        <taxon>Symphypleona</taxon>
        <taxon>Sminthuridae</taxon>
        <taxon>Allacma</taxon>
    </lineage>
</organism>
<keyword evidence="2" id="KW-0472">Membrane</keyword>
<proteinExistence type="predicted"/>
<accession>A0A8J2KRD5</accession>
<dbReference type="AlphaFoldDB" id="A0A8J2KRD5"/>
<gene>
    <name evidence="3" type="ORF">AFUS01_LOCUS18734</name>
</gene>
<keyword evidence="2" id="KW-1133">Transmembrane helix</keyword>
<dbReference type="Proteomes" id="UP000708208">
    <property type="component" value="Unassembled WGS sequence"/>
</dbReference>
<evidence type="ECO:0000313" key="3">
    <source>
        <dbReference type="EMBL" id="CAG7730061.1"/>
    </source>
</evidence>
<keyword evidence="4" id="KW-1185">Reference proteome</keyword>
<protein>
    <submittedName>
        <fullName evidence="3">Uncharacterized protein</fullName>
    </submittedName>
</protein>
<sequence>MVRSISSPKPDKVCVLQLDAGNINDIPSEILLSHLEKISGDMDAIIKEQIHWLVSKTTSVPEFGLILVQNGQLNRDSFERIKKEYRFDNDQSQEIYRVVAKCGNWKALIHAWNGSNNQHIIRDLPTRLQIRRDNVAAESGNANPEIRIQEQAIKIPNDPENPPGDEGDITSNINTSYPITRRSKQEVCLTHLIHNKRSLQLLIICLWILAAMAITTLVVTCAFLAKNLIHTQSNIFSTPHVNDANQSSLSRGNHSTGSPDTFENSTQLDWKYSTPDGVTTENTFPSISTVGGDNYENWTSAYTEIVNVIYSDSSMNKFKNPIKIIEIADPLRILPATKGGNTLDIRDKMFDFNNIMPDKCISSNPDKKSLIVFCPGLL</sequence>
<evidence type="ECO:0000256" key="2">
    <source>
        <dbReference type="SAM" id="Phobius"/>
    </source>
</evidence>
<evidence type="ECO:0000256" key="1">
    <source>
        <dbReference type="SAM" id="MobiDB-lite"/>
    </source>
</evidence>
<keyword evidence="2" id="KW-0812">Transmembrane</keyword>
<feature type="transmembrane region" description="Helical" evidence="2">
    <location>
        <begin position="201"/>
        <end position="225"/>
    </location>
</feature>
<name>A0A8J2KRD5_9HEXA</name>
<comment type="caution">
    <text evidence="3">The sequence shown here is derived from an EMBL/GenBank/DDBJ whole genome shotgun (WGS) entry which is preliminary data.</text>
</comment>
<evidence type="ECO:0000313" key="4">
    <source>
        <dbReference type="Proteomes" id="UP000708208"/>
    </source>
</evidence>
<reference evidence="3" key="1">
    <citation type="submission" date="2021-06" db="EMBL/GenBank/DDBJ databases">
        <authorList>
            <person name="Hodson N. C."/>
            <person name="Mongue J. A."/>
            <person name="Jaron S. K."/>
        </authorList>
    </citation>
    <scope>NUCLEOTIDE SEQUENCE</scope>
</reference>
<feature type="region of interest" description="Disordered" evidence="1">
    <location>
        <begin position="244"/>
        <end position="266"/>
    </location>
</feature>